<keyword evidence="4" id="KW-0675">Receptor</keyword>
<dbReference type="InterPro" id="IPR050379">
    <property type="entry name" value="Type-I_Cytokine_Rcpt"/>
</dbReference>
<evidence type="ECO:0000259" key="8">
    <source>
        <dbReference type="PROSITE" id="PS50853"/>
    </source>
</evidence>
<dbReference type="InterPro" id="IPR036116">
    <property type="entry name" value="FN3_sf"/>
</dbReference>
<dbReference type="InterPro" id="IPR003961">
    <property type="entry name" value="FN3_dom"/>
</dbReference>
<evidence type="ECO:0000313" key="9">
    <source>
        <dbReference type="EMBL" id="GAA4265046.1"/>
    </source>
</evidence>
<reference evidence="10" key="1">
    <citation type="journal article" date="2019" name="Int. J. Syst. Evol. Microbiol.">
        <title>The Global Catalogue of Microorganisms (GCM) 10K type strain sequencing project: providing services to taxonomists for standard genome sequencing and annotation.</title>
        <authorList>
            <consortium name="The Broad Institute Genomics Platform"/>
            <consortium name="The Broad Institute Genome Sequencing Center for Infectious Disease"/>
            <person name="Wu L."/>
            <person name="Ma J."/>
        </authorList>
    </citation>
    <scope>NUCLEOTIDE SEQUENCE [LARGE SCALE GENOMIC DNA]</scope>
    <source>
        <strain evidence="10">JCM 17442</strain>
    </source>
</reference>
<feature type="domain" description="Fibronectin type-III" evidence="8">
    <location>
        <begin position="1471"/>
        <end position="1565"/>
    </location>
</feature>
<dbReference type="Gene3D" id="2.60.40.2810">
    <property type="match status" value="1"/>
</dbReference>
<evidence type="ECO:0000256" key="1">
    <source>
        <dbReference type="ARBA" id="ARBA00022729"/>
    </source>
</evidence>
<keyword evidence="1" id="KW-0732">Signal</keyword>
<dbReference type="PANTHER" id="PTHR23036:SF151">
    <property type="entry name" value="FIBRONECTIN TYPE-III DOMAIN-CONTAINING PROTEIN"/>
    <property type="match status" value="1"/>
</dbReference>
<evidence type="ECO:0000256" key="5">
    <source>
        <dbReference type="ARBA" id="ARBA00023180"/>
    </source>
</evidence>
<accession>A0ABP8DYS7</accession>
<dbReference type="Pfam" id="PF00041">
    <property type="entry name" value="fn3"/>
    <property type="match status" value="2"/>
</dbReference>
<name>A0ABP8DYS7_9MICO</name>
<evidence type="ECO:0000256" key="7">
    <source>
        <dbReference type="ARBA" id="ARBA00023326"/>
    </source>
</evidence>
<sequence length="1945" mass="200101">MTRFLRWLLAHRSLAATGLSALVIAVVVAAIGLTSSGYQAQRLDLDDGTVWVANDSLTAIGRANPAVLELNSAVRSTGADLSVVQDAAHVLLLDRSNATVGVVDTATAAVAQTVPLPPNDPDVLLAGDTAVVVSGKTGEFWSSSVGALDGFDASSQAELSLGADVTTGLTPSGTLVAYSADSGEVTRVDDVAQFGVTSTERLKLPKADTFQVATVGSHWAVLDTRSGLLVVDGHRVDLSGQTRGRLALQQSSDQGSSVMVASSSGLLSVSFGGAVTERVQGRDGTAARPTTVGACGYAAWADGTAWSDCASGDRLTRLPSMPASAELTFAVNRSHVVLNDVSGGKTWAVQRGGQLIDNWSDLITDEKTPQEEPTKTNDEPQKLEVQQKPPVAVDDVMGARPGRATILPVLLNDYDPNGDPIVITKVTGLAAGAGRVDVVQNRQQLLLTLGATASGAIVFEYSISDGRGGTATAKVTVSVRQPGANSPPQQVRAQRAVVSSSGRVTVDTLGAWVDPDGDPFYLTGASGADGGTVTYKPTGEVVYQDSGKGPSTQEIVLTVSDGTAVGRGILTITVDAGGDVPLKADSFPVEAYQGEVTTISPLQYASGGTGAIKLNSVPAKQGATITPNYAAGSFTFQSSTVGPHFLEYTVTDGDKTATGTIRVDVQAAPEPNTAPITTPKTVFVQSLSTQTVDITANAFDPAGNVLMVTSTSALDPASGVQVQTVEQRYLRITLTAPLDDGPVSFTYTVTNGLASAQGSVTVVQIPRPARLQPPIATNDQVTARVGDAIDIDVLANDSQPDGEDITLEPTLVKNVSSGGGLLFVSGSQLRYLAPKTPGNFTAEYAIEGPDGQRATAQVSISVREADSATDNPPVPQTLTARVVAGQSVRVQVPLDDIDPDGDSVQLLGVDSNPEKGNVTRVGTTYIDYEAGSYSAGTDTFTYTVVDGLGARATGTVRIGIAARAEGSRNPIAVADSVTMRPGGSILVRVLANDSDPDGGALRVTAVKPNDRDVTAQILADGVVRVTPPKRSKTYGLVYTISNAVGGSSSNFITVKVDPKAELNYPEASDSTLTLTDVLGRKTVDVNVLANVFYPDGDVSTLGLGVQPGYEKSAVVTSRHRIRVTITDSSQIIPFYVSHPDDPSIRAYAFIRVPGFDDALPQIKEGAPALTVASEKPLTIDLNKYVVSTGADGVRLTDSGTVRATHADGSDLVVDATTLRFTSAAAFYGQASISFQVTDGTSATDPKGHTATLVLPITVTARANQPPIFNGTALDLEPGDTRTLDLTRLTTYNYPADVGQLRYAISTPDTSGFTAQVSGQKLTVHANTDAAKNATATIGLTVRDATSPPQSGRITLSVVGSTRPLAIAAADSAVTRRGTTTTVNVLANDEATNPFPGQPLRVVAIRGLGGASLPAGVSVTPSADKSRLSVRVAASAKPVDTHLQYQIADVTDDPSRYVWGDVTISVQDVPAAPAAPIRSGTFVGGQLTLAYQAPVANNSPITSYRLTGTSSAGSYTRDCGTSTVCTLTDLDPGAQYRFTVQAVNAVGASASSPASIPYSADFVPAAPTGVALTPSTTSPNTLVVSWNAVPKPARGTAVTGYVVEMAGSGAPGTQSVSGTSVTVGGLTAGGQYSAQVYAVNSAQVSSTADWARSASASGTAVGTPSGVSVTASLVGSSGNVQVTHTASDPAGAPSVSYTVARLDGAGASSPACSPTSKPDAIDLDPNGVDLHAQDGRSYTYFVYADNGLFCTTSKSDGIQVLKAPGQATASVSIVQSDDFHHDVKVGALSVANGTAQAYEFKVAGGAWQPVKSGDLLTSAQNAAVYGSQQTYSFRGCRDTSDSFCGPALTLDPVTPVDTDAGAQYKDQPDDGTALQRTGTWTFTLPQGSGYTGVAYQCGDGELTTTPASSCTATGPNLVDGPRLLIRVTANGGQTYETTYTPSLLGN</sequence>
<keyword evidence="6" id="KW-0326">Glycosidase</keyword>
<keyword evidence="2" id="KW-0677">Repeat</keyword>
<keyword evidence="10" id="KW-1185">Reference proteome</keyword>
<keyword evidence="7" id="KW-0624">Polysaccharide degradation</keyword>
<dbReference type="RefSeq" id="WP_344793603.1">
    <property type="nucleotide sequence ID" value="NZ_BAABAU010000001.1"/>
</dbReference>
<dbReference type="Proteomes" id="UP001501594">
    <property type="component" value="Unassembled WGS sequence"/>
</dbReference>
<dbReference type="PANTHER" id="PTHR23036">
    <property type="entry name" value="CYTOKINE RECEPTOR"/>
    <property type="match status" value="1"/>
</dbReference>
<comment type="caution">
    <text evidence="9">The sequence shown here is derived from an EMBL/GenBank/DDBJ whole genome shotgun (WGS) entry which is preliminary data.</text>
</comment>
<proteinExistence type="predicted"/>
<keyword evidence="7" id="KW-0119">Carbohydrate metabolism</keyword>
<gene>
    <name evidence="9" type="ORF">GCM10022256_06580</name>
</gene>
<evidence type="ECO:0000256" key="6">
    <source>
        <dbReference type="ARBA" id="ARBA00023295"/>
    </source>
</evidence>
<evidence type="ECO:0000313" key="10">
    <source>
        <dbReference type="Proteomes" id="UP001501594"/>
    </source>
</evidence>
<dbReference type="CDD" id="cd00063">
    <property type="entry name" value="FN3"/>
    <property type="match status" value="2"/>
</dbReference>
<evidence type="ECO:0000256" key="3">
    <source>
        <dbReference type="ARBA" id="ARBA00023157"/>
    </source>
</evidence>
<dbReference type="InterPro" id="IPR013783">
    <property type="entry name" value="Ig-like_fold"/>
</dbReference>
<organism evidence="9 10">
    <name type="scientific">Frondihabitans peucedani</name>
    <dbReference type="NCBI Taxonomy" id="598626"/>
    <lineage>
        <taxon>Bacteria</taxon>
        <taxon>Bacillati</taxon>
        <taxon>Actinomycetota</taxon>
        <taxon>Actinomycetes</taxon>
        <taxon>Micrococcales</taxon>
        <taxon>Microbacteriaceae</taxon>
        <taxon>Frondihabitans</taxon>
    </lineage>
</organism>
<dbReference type="Gene3D" id="2.60.40.10">
    <property type="entry name" value="Immunoglobulins"/>
    <property type="match status" value="2"/>
</dbReference>
<feature type="domain" description="Fibronectin type-III" evidence="8">
    <location>
        <begin position="1567"/>
        <end position="1658"/>
    </location>
</feature>
<evidence type="ECO:0000256" key="2">
    <source>
        <dbReference type="ARBA" id="ARBA00022737"/>
    </source>
</evidence>
<dbReference type="SMART" id="SM00060">
    <property type="entry name" value="FN3"/>
    <property type="match status" value="2"/>
</dbReference>
<dbReference type="SUPFAM" id="SSF49265">
    <property type="entry name" value="Fibronectin type III"/>
    <property type="match status" value="1"/>
</dbReference>
<dbReference type="Pfam" id="PF17963">
    <property type="entry name" value="Big_9"/>
    <property type="match status" value="6"/>
</dbReference>
<keyword evidence="5" id="KW-0325">Glycoprotein</keyword>
<evidence type="ECO:0000256" key="4">
    <source>
        <dbReference type="ARBA" id="ARBA00023170"/>
    </source>
</evidence>
<keyword evidence="6" id="KW-0378">Hydrolase</keyword>
<dbReference type="EMBL" id="BAABAU010000001">
    <property type="protein sequence ID" value="GAA4265046.1"/>
    <property type="molecule type" value="Genomic_DNA"/>
</dbReference>
<protein>
    <submittedName>
        <fullName evidence="9">Ig-like domain-containing protein</fullName>
    </submittedName>
</protein>
<keyword evidence="3" id="KW-1015">Disulfide bond</keyword>
<dbReference type="NCBIfam" id="NF012211">
    <property type="entry name" value="tand_rpt_95"/>
    <property type="match status" value="1"/>
</dbReference>
<dbReference type="PROSITE" id="PS50853">
    <property type="entry name" value="FN3"/>
    <property type="match status" value="2"/>
</dbReference>